<organism evidence="2 3">
    <name type="scientific">Mesocestoides corti</name>
    <name type="common">Flatworm</name>
    <dbReference type="NCBI Taxonomy" id="53468"/>
    <lineage>
        <taxon>Eukaryota</taxon>
        <taxon>Metazoa</taxon>
        <taxon>Spiralia</taxon>
        <taxon>Lophotrochozoa</taxon>
        <taxon>Platyhelminthes</taxon>
        <taxon>Cestoda</taxon>
        <taxon>Eucestoda</taxon>
        <taxon>Cyclophyllidea</taxon>
        <taxon>Mesocestoididae</taxon>
        <taxon>Mesocestoides</taxon>
    </lineage>
</organism>
<keyword evidence="3" id="KW-1185">Reference proteome</keyword>
<evidence type="ECO:0000313" key="4">
    <source>
        <dbReference type="WBParaSite" id="MCU_003804-RA"/>
    </source>
</evidence>
<name>A0A0R3UIW0_MESCO</name>
<feature type="compositionally biased region" description="Basic residues" evidence="1">
    <location>
        <begin position="136"/>
        <end position="145"/>
    </location>
</feature>
<feature type="region of interest" description="Disordered" evidence="1">
    <location>
        <begin position="30"/>
        <end position="165"/>
    </location>
</feature>
<evidence type="ECO:0000313" key="3">
    <source>
        <dbReference type="Proteomes" id="UP000267029"/>
    </source>
</evidence>
<proteinExistence type="predicted"/>
<dbReference type="EMBL" id="UXSR01005360">
    <property type="protein sequence ID" value="VDD81397.1"/>
    <property type="molecule type" value="Genomic_DNA"/>
</dbReference>
<reference evidence="4" key="2">
    <citation type="submission" date="2019-11" db="UniProtKB">
        <authorList>
            <consortium name="WormBaseParasite"/>
        </authorList>
    </citation>
    <scope>IDENTIFICATION</scope>
</reference>
<feature type="compositionally biased region" description="Polar residues" evidence="1">
    <location>
        <begin position="154"/>
        <end position="165"/>
    </location>
</feature>
<reference evidence="2 3" key="1">
    <citation type="submission" date="2018-10" db="EMBL/GenBank/DDBJ databases">
        <authorList>
            <consortium name="Pathogen Informatics"/>
        </authorList>
    </citation>
    <scope>NUCLEOTIDE SEQUENCE [LARGE SCALE GENOMIC DNA]</scope>
</reference>
<feature type="compositionally biased region" description="Polar residues" evidence="1">
    <location>
        <begin position="44"/>
        <end position="53"/>
    </location>
</feature>
<accession>A0A0R3UIW0</accession>
<dbReference type="AlphaFoldDB" id="A0A0R3UIW0"/>
<sequence>MRTGLCSTGTTPMRCGKNGRVPVFVTSGHLEVKSDGPPRPHITWNPSSQTHKPNPSAKRINPPTKPPNPDLDAAHCTRAPAQGGFKTAGTAHNGARSRRRTTPTASAQRPGDTAHSPVKPRTTQSQQRAPEEPQRKTFKNPRRNPPRVPARTPQAQTQTVESTNRGTCQKRMYLIKLSRLAFTWLEGRQESGGSHEIDVAIGIAVLVHVLVDGGLGDTKSTGGGDQVFTLNLAIDGLVLQSGFNLCVAGHFQT</sequence>
<evidence type="ECO:0000313" key="2">
    <source>
        <dbReference type="EMBL" id="VDD81397.1"/>
    </source>
</evidence>
<dbReference type="Proteomes" id="UP000267029">
    <property type="component" value="Unassembled WGS sequence"/>
</dbReference>
<dbReference type="WBParaSite" id="MCU_003804-RA">
    <property type="protein sequence ID" value="MCU_003804-RA"/>
    <property type="gene ID" value="MCU_003804"/>
</dbReference>
<protein>
    <submittedName>
        <fullName evidence="2 4">Uncharacterized protein</fullName>
    </submittedName>
</protein>
<gene>
    <name evidence="2" type="ORF">MCOS_LOCUS7400</name>
</gene>
<evidence type="ECO:0000256" key="1">
    <source>
        <dbReference type="SAM" id="MobiDB-lite"/>
    </source>
</evidence>